<dbReference type="PANTHER" id="PTHR36855">
    <property type="entry name" value="CHROMOSOME 10, WHOLE GENOME SHOTGUN SEQUENCE"/>
    <property type="match status" value="1"/>
</dbReference>
<comment type="caution">
    <text evidence="4">The sequence shown here is derived from an EMBL/GenBank/DDBJ whole genome shotgun (WGS) entry which is preliminary data.</text>
</comment>
<dbReference type="PANTHER" id="PTHR36855:SF1">
    <property type="entry name" value="PEROXISOME MEMBRANE ANCHOR PROTEIN PEX14P N-TERMINAL DOMAIN-CONTAINING PROTEIN"/>
    <property type="match status" value="1"/>
</dbReference>
<feature type="region of interest" description="Disordered" evidence="1">
    <location>
        <begin position="132"/>
        <end position="157"/>
    </location>
</feature>
<evidence type="ECO:0000259" key="2">
    <source>
        <dbReference type="Pfam" id="PF17733"/>
    </source>
</evidence>
<proteinExistence type="predicted"/>
<evidence type="ECO:0000313" key="5">
    <source>
        <dbReference type="Proteomes" id="UP000241107"/>
    </source>
</evidence>
<dbReference type="InterPro" id="IPR040554">
    <property type="entry name" value="KPWE_PEX14_dom"/>
</dbReference>
<dbReference type="STRING" id="418784.A0A2P7YS19"/>
<gene>
    <name evidence="4" type="ORF">C7M61_002691</name>
</gene>
<accession>A0A2P7YS19</accession>
<reference evidence="4 5" key="1">
    <citation type="submission" date="2018-03" db="EMBL/GenBank/DDBJ databases">
        <title>Candida pseudohaemulonii genome assembly and annotation.</title>
        <authorList>
            <person name="Munoz J.F."/>
            <person name="Gade L.G."/>
            <person name="Chow N.A."/>
            <person name="Litvintseva A.P."/>
            <person name="Loparev V.N."/>
            <person name="Cuomo C.A."/>
        </authorList>
    </citation>
    <scope>NUCLEOTIDE SEQUENCE [LARGE SCALE GENOMIC DNA]</scope>
    <source>
        <strain evidence="4 5">B12108</strain>
    </source>
</reference>
<organism evidence="4 5">
    <name type="scientific">Candidozyma pseudohaemuli</name>
    <dbReference type="NCBI Taxonomy" id="418784"/>
    <lineage>
        <taxon>Eukaryota</taxon>
        <taxon>Fungi</taxon>
        <taxon>Dikarya</taxon>
        <taxon>Ascomycota</taxon>
        <taxon>Saccharomycotina</taxon>
        <taxon>Pichiomycetes</taxon>
        <taxon>Metschnikowiaceae</taxon>
        <taxon>Candidozyma</taxon>
    </lineage>
</organism>
<dbReference type="GeneID" id="36566080"/>
<sequence length="172" mass="19546">MADPQEKVYIEFDNYDWESFKEFQDGLSEILQGHLEQLKESDPTVDRIPAPQKQQLIDQAKSFFFCSHTGNILNLDDYYAWKRNNGGKITYVDESESQPESAPAEAAEAPYSNNYQHVVDLIVSGKPVPGIKQIPDTVLPEQSSKSEAPIRRKPWETNTEALEATVLENLEK</sequence>
<evidence type="ECO:0000313" key="4">
    <source>
        <dbReference type="EMBL" id="PSK38752.1"/>
    </source>
</evidence>
<evidence type="ECO:0000256" key="1">
    <source>
        <dbReference type="SAM" id="MobiDB-lite"/>
    </source>
</evidence>
<evidence type="ECO:0000259" key="3">
    <source>
        <dbReference type="Pfam" id="PF25871"/>
    </source>
</evidence>
<dbReference type="RefSeq" id="XP_024713984.1">
    <property type="nucleotide sequence ID" value="XM_024858058.1"/>
</dbReference>
<feature type="domain" description="Peroxisomal membrane protein PEX14-like KPWE" evidence="2">
    <location>
        <begin position="110"/>
        <end position="157"/>
    </location>
</feature>
<protein>
    <submittedName>
        <fullName evidence="4">Uncharacterized protein</fullName>
    </submittedName>
</protein>
<keyword evidence="5" id="KW-1185">Reference proteome</keyword>
<dbReference type="Pfam" id="PF25871">
    <property type="entry name" value="HTH_76"/>
    <property type="match status" value="1"/>
</dbReference>
<feature type="domain" description="PEX14-like helix-turn-helix" evidence="3">
    <location>
        <begin position="6"/>
        <end position="85"/>
    </location>
</feature>
<name>A0A2P7YS19_9ASCO</name>
<dbReference type="VEuPathDB" id="FungiDB:C7M61_002691"/>
<dbReference type="InterPro" id="IPR058841">
    <property type="entry name" value="HTH_76"/>
</dbReference>
<dbReference type="Pfam" id="PF17733">
    <property type="entry name" value="KPWE_dom"/>
    <property type="match status" value="1"/>
</dbReference>
<dbReference type="OrthoDB" id="9936937at2759"/>
<dbReference type="Proteomes" id="UP000241107">
    <property type="component" value="Unassembled WGS sequence"/>
</dbReference>
<dbReference type="EMBL" id="PYFQ01000005">
    <property type="protein sequence ID" value="PSK38752.1"/>
    <property type="molecule type" value="Genomic_DNA"/>
</dbReference>
<dbReference type="AlphaFoldDB" id="A0A2P7YS19"/>